<keyword evidence="2 5" id="KW-0689">Ribosomal protein</keyword>
<reference evidence="5" key="1">
    <citation type="submission" date="2019-07" db="EMBL/GenBank/DDBJ databases">
        <authorList>
            <person name="De-Chao Zhang Q."/>
        </authorList>
    </citation>
    <scope>NUCLEOTIDE SEQUENCE</scope>
    <source>
        <strain evidence="5">TP-CH-4</strain>
    </source>
</reference>
<dbReference type="NCBIfam" id="TIGR04560">
    <property type="entry name" value="ribo_THX"/>
    <property type="match status" value="1"/>
</dbReference>
<organism evidence="5 6">
    <name type="scientific">Pelagihabitans pacificus</name>
    <dbReference type="NCBI Taxonomy" id="2696054"/>
    <lineage>
        <taxon>Bacteria</taxon>
        <taxon>Pseudomonadati</taxon>
        <taxon>Bacteroidota</taxon>
        <taxon>Flavobacteriia</taxon>
        <taxon>Flavobacteriales</taxon>
        <taxon>Flavobacteriaceae</taxon>
        <taxon>Pelagihabitans</taxon>
    </lineage>
</organism>
<comment type="caution">
    <text evidence="5">The sequence shown here is derived from an EMBL/GenBank/DDBJ whole genome shotgun (WGS) entry which is preliminary data.</text>
</comment>
<accession>A0A967B083</accession>
<evidence type="ECO:0000256" key="4">
    <source>
        <dbReference type="SAM" id="MobiDB-lite"/>
    </source>
</evidence>
<dbReference type="AlphaFoldDB" id="A0A967B083"/>
<feature type="compositionally biased region" description="Basic residues" evidence="4">
    <location>
        <begin position="20"/>
        <end position="29"/>
    </location>
</feature>
<dbReference type="Proteomes" id="UP000707206">
    <property type="component" value="Unassembled WGS sequence"/>
</dbReference>
<feature type="compositionally biased region" description="Basic residues" evidence="4">
    <location>
        <begin position="1"/>
        <end position="12"/>
    </location>
</feature>
<dbReference type="EMBL" id="VIKU02000005">
    <property type="protein sequence ID" value="NHF60747.1"/>
    <property type="molecule type" value="Genomic_DNA"/>
</dbReference>
<sequence>MGKGDKKTRRGKIINGTYGVRRRRKIKKKPTVEEKISVSSKK</sequence>
<dbReference type="InterPro" id="IPR031414">
    <property type="entry name" value="Ribosomal_bTHX"/>
</dbReference>
<evidence type="ECO:0000256" key="1">
    <source>
        <dbReference type="ARBA" id="ARBA00010834"/>
    </source>
</evidence>
<evidence type="ECO:0000256" key="3">
    <source>
        <dbReference type="ARBA" id="ARBA00023274"/>
    </source>
</evidence>
<reference evidence="5" key="2">
    <citation type="submission" date="2020-03" db="EMBL/GenBank/DDBJ databases">
        <title>Flavobacteriaceae bacterium strain TP-CH-4, a member of the family Flavobacteriaceae isolated from a deep-sea seamount.</title>
        <authorList>
            <person name="Zhang D.-C."/>
        </authorList>
    </citation>
    <scope>NUCLEOTIDE SEQUENCE</scope>
    <source>
        <strain evidence="5">TP-CH-4</strain>
    </source>
</reference>
<dbReference type="GO" id="GO:0005840">
    <property type="term" value="C:ribosome"/>
    <property type="evidence" value="ECO:0007669"/>
    <property type="project" value="UniProtKB-KW"/>
</dbReference>
<proteinExistence type="inferred from homology"/>
<gene>
    <name evidence="5" type="ORF">FK220_015440</name>
</gene>
<protein>
    <submittedName>
        <fullName evidence="5">30S ribosomal protein THX</fullName>
    </submittedName>
</protein>
<keyword evidence="6" id="KW-1185">Reference proteome</keyword>
<dbReference type="InterPro" id="IPR030826">
    <property type="entry name" value="Ribosomal_bTHX/bTHXc/bTHXm"/>
</dbReference>
<name>A0A967B083_9FLAO</name>
<dbReference type="GO" id="GO:1990904">
    <property type="term" value="C:ribonucleoprotein complex"/>
    <property type="evidence" value="ECO:0007669"/>
    <property type="project" value="UniProtKB-KW"/>
</dbReference>
<evidence type="ECO:0000313" key="5">
    <source>
        <dbReference type="EMBL" id="NHF60747.1"/>
    </source>
</evidence>
<dbReference type="RefSeq" id="WP_152575253.1">
    <property type="nucleotide sequence ID" value="NZ_VIKU02000005.1"/>
</dbReference>
<comment type="similarity">
    <text evidence="1">Belongs to the bacterial ribosomal protein bTHX family.</text>
</comment>
<keyword evidence="3" id="KW-0687">Ribonucleoprotein</keyword>
<dbReference type="Pfam" id="PF17070">
    <property type="entry name" value="Thx"/>
    <property type="match status" value="1"/>
</dbReference>
<evidence type="ECO:0000313" key="6">
    <source>
        <dbReference type="Proteomes" id="UP000707206"/>
    </source>
</evidence>
<feature type="region of interest" description="Disordered" evidence="4">
    <location>
        <begin position="1"/>
        <end position="42"/>
    </location>
</feature>
<evidence type="ECO:0000256" key="2">
    <source>
        <dbReference type="ARBA" id="ARBA00022980"/>
    </source>
</evidence>